<dbReference type="InterPro" id="IPR003593">
    <property type="entry name" value="AAA+_ATPase"/>
</dbReference>
<keyword evidence="3" id="KW-0813">Transport</keyword>
<dbReference type="InterPro" id="IPR050388">
    <property type="entry name" value="ABC_Ni/Peptide_Import"/>
</dbReference>
<dbReference type="SMART" id="SM00382">
    <property type="entry name" value="AAA"/>
    <property type="match status" value="2"/>
</dbReference>
<comment type="subcellular location">
    <subcellularLocation>
        <location evidence="1">Cell inner membrane</location>
        <topology evidence="1">Peripheral membrane protein</topology>
    </subcellularLocation>
</comment>
<keyword evidence="6 9" id="KW-0067">ATP-binding</keyword>
<dbReference type="Proteomes" id="UP000306575">
    <property type="component" value="Unassembled WGS sequence"/>
</dbReference>
<feature type="domain" description="ABC transporter" evidence="8">
    <location>
        <begin position="302"/>
        <end position="552"/>
    </location>
</feature>
<dbReference type="Pfam" id="PF00005">
    <property type="entry name" value="ABC_tran"/>
    <property type="match status" value="2"/>
</dbReference>
<dbReference type="FunFam" id="3.40.50.300:FF:000016">
    <property type="entry name" value="Oligopeptide ABC transporter ATP-binding component"/>
    <property type="match status" value="2"/>
</dbReference>
<proteinExistence type="inferred from homology"/>
<feature type="domain" description="ABC transporter" evidence="8">
    <location>
        <begin position="9"/>
        <end position="263"/>
    </location>
</feature>
<dbReference type="PANTHER" id="PTHR43297">
    <property type="entry name" value="OLIGOPEPTIDE TRANSPORT ATP-BINDING PROTEIN APPD"/>
    <property type="match status" value="1"/>
</dbReference>
<dbReference type="EMBL" id="SULI01000003">
    <property type="protein sequence ID" value="TKZ21748.1"/>
    <property type="molecule type" value="Genomic_DNA"/>
</dbReference>
<evidence type="ECO:0000256" key="5">
    <source>
        <dbReference type="ARBA" id="ARBA00022741"/>
    </source>
</evidence>
<evidence type="ECO:0000259" key="8">
    <source>
        <dbReference type="PROSITE" id="PS50893"/>
    </source>
</evidence>
<dbReference type="GO" id="GO:0015833">
    <property type="term" value="P:peptide transport"/>
    <property type="evidence" value="ECO:0007669"/>
    <property type="project" value="InterPro"/>
</dbReference>
<dbReference type="Pfam" id="PF08352">
    <property type="entry name" value="oligo_HPY"/>
    <property type="match status" value="2"/>
</dbReference>
<dbReference type="PANTHER" id="PTHR43297:SF2">
    <property type="entry name" value="DIPEPTIDE TRANSPORT ATP-BINDING PROTEIN DPPD"/>
    <property type="match status" value="1"/>
</dbReference>
<dbReference type="AlphaFoldDB" id="A0A4U7N7M2"/>
<keyword evidence="4" id="KW-1003">Cell membrane</keyword>
<accession>A0A4U7N7M2</accession>
<dbReference type="PROSITE" id="PS50893">
    <property type="entry name" value="ABC_TRANSPORTER_2"/>
    <property type="match status" value="2"/>
</dbReference>
<name>A0A4U7N7M2_9RHOB</name>
<evidence type="ECO:0000313" key="9">
    <source>
        <dbReference type="EMBL" id="TKZ21748.1"/>
    </source>
</evidence>
<dbReference type="NCBIfam" id="NF008453">
    <property type="entry name" value="PRK11308.1"/>
    <property type="match status" value="2"/>
</dbReference>
<dbReference type="GO" id="GO:0005524">
    <property type="term" value="F:ATP binding"/>
    <property type="evidence" value="ECO:0007669"/>
    <property type="project" value="UniProtKB-KW"/>
</dbReference>
<dbReference type="Gene3D" id="3.40.50.300">
    <property type="entry name" value="P-loop containing nucleotide triphosphate hydrolases"/>
    <property type="match status" value="2"/>
</dbReference>
<keyword evidence="10" id="KW-1185">Reference proteome</keyword>
<protein>
    <submittedName>
        <fullName evidence="9">ABC transporter ATP-binding protein</fullName>
    </submittedName>
</protein>
<evidence type="ECO:0000256" key="2">
    <source>
        <dbReference type="ARBA" id="ARBA00005417"/>
    </source>
</evidence>
<dbReference type="InterPro" id="IPR027417">
    <property type="entry name" value="P-loop_NTPase"/>
</dbReference>
<evidence type="ECO:0000256" key="7">
    <source>
        <dbReference type="ARBA" id="ARBA00023136"/>
    </source>
</evidence>
<dbReference type="InterPro" id="IPR013563">
    <property type="entry name" value="Oligopep_ABC_C"/>
</dbReference>
<reference evidence="9 10" key="1">
    <citation type="submission" date="2019-04" db="EMBL/GenBank/DDBJ databases">
        <title>Genome sequence of Pelagicola litoralis CL-ES2.</title>
        <authorList>
            <person name="Cao J."/>
        </authorList>
    </citation>
    <scope>NUCLEOTIDE SEQUENCE [LARGE SCALE GENOMIC DNA]</scope>
    <source>
        <strain evidence="9 10">CL-ES2</strain>
    </source>
</reference>
<dbReference type="GO" id="GO:0016887">
    <property type="term" value="F:ATP hydrolysis activity"/>
    <property type="evidence" value="ECO:0007669"/>
    <property type="project" value="InterPro"/>
</dbReference>
<dbReference type="InterPro" id="IPR003439">
    <property type="entry name" value="ABC_transporter-like_ATP-bd"/>
</dbReference>
<evidence type="ECO:0000256" key="1">
    <source>
        <dbReference type="ARBA" id="ARBA00004417"/>
    </source>
</evidence>
<dbReference type="InterPro" id="IPR017871">
    <property type="entry name" value="ABC_transporter-like_CS"/>
</dbReference>
<keyword evidence="5" id="KW-0547">Nucleotide-binding</keyword>
<comment type="similarity">
    <text evidence="2">Belongs to the ABC transporter superfamily.</text>
</comment>
<evidence type="ECO:0000256" key="4">
    <source>
        <dbReference type="ARBA" id="ARBA00022475"/>
    </source>
</evidence>
<comment type="caution">
    <text evidence="9">The sequence shown here is derived from an EMBL/GenBank/DDBJ whole genome shotgun (WGS) entry which is preliminary data.</text>
</comment>
<dbReference type="PROSITE" id="PS00211">
    <property type="entry name" value="ABC_TRANSPORTER_1"/>
    <property type="match status" value="2"/>
</dbReference>
<keyword evidence="7" id="KW-0472">Membrane</keyword>
<gene>
    <name evidence="9" type="ORF">FAP39_03880</name>
</gene>
<dbReference type="GO" id="GO:0005886">
    <property type="term" value="C:plasma membrane"/>
    <property type="evidence" value="ECO:0007669"/>
    <property type="project" value="UniProtKB-SubCell"/>
</dbReference>
<dbReference type="CDD" id="cd03257">
    <property type="entry name" value="ABC_NikE_OppD_transporters"/>
    <property type="match status" value="2"/>
</dbReference>
<dbReference type="OrthoDB" id="9802264at2"/>
<sequence length="611" mass="67138">MSDTDLLTIKNLSVTFRTDDGGADAIRDFSGRVHPGETVCIVGESGSGKSVTCLSVMGLVAFENGYVHAGQINFTKRDGTQIDLAQATQREMQNIRGNDIGMIFQEPMTTLNPVFTIERQLTEGIKLHQNLTHKQARDHACTLLERVRIPSPERCLTQYPHELSGGMRQRVVIAMALACKPRLLIADEPTTALDVTNQAEIIALIDELKQETGAGIIFVTHDMAVVAQVADRVIVMRDGLVVEEGTVSQVFEAPQHPYTQFLLTSVPRLGDMTGTDEPRPLGADGPYASTEGIKAPNSTPLLRVRNLSVRFPVKGGLLRRAVSNLHAVEDVSFSLDAGQTLALVGESGSGKSTVARAILRLTDADEGDIEFENQNLRSLPARHMRQMRRHMQMIFQDPFASLDPQMTLQDQVAEPMRNYASLSGRALQDRVARLFDLVELPQSFLGRYPHELSGGQRQRIAIARALALDPKLIVADEAVSALDVSVQAQVLNLMLRLQADLGLSYVFISHDMAVVERISHQVGVMYRGRLVEIGTRRAVLETPQHPYTKALLNAVPVADPRKRHNMAGSAHPQAPALVHPQGFEVTRSRYKRVGETHLVLETDIGYATGMA</sequence>
<dbReference type="NCBIfam" id="NF007739">
    <property type="entry name" value="PRK10419.1"/>
    <property type="match status" value="2"/>
</dbReference>
<evidence type="ECO:0000256" key="3">
    <source>
        <dbReference type="ARBA" id="ARBA00022448"/>
    </source>
</evidence>
<dbReference type="GO" id="GO:0055085">
    <property type="term" value="P:transmembrane transport"/>
    <property type="evidence" value="ECO:0007669"/>
    <property type="project" value="UniProtKB-ARBA"/>
</dbReference>
<evidence type="ECO:0000256" key="6">
    <source>
        <dbReference type="ARBA" id="ARBA00022840"/>
    </source>
</evidence>
<organism evidence="9 10">
    <name type="scientific">Shimia litoralis</name>
    <dbReference type="NCBI Taxonomy" id="420403"/>
    <lineage>
        <taxon>Bacteria</taxon>
        <taxon>Pseudomonadati</taxon>
        <taxon>Pseudomonadota</taxon>
        <taxon>Alphaproteobacteria</taxon>
        <taxon>Rhodobacterales</taxon>
        <taxon>Roseobacteraceae</taxon>
    </lineage>
</organism>
<evidence type="ECO:0000313" key="10">
    <source>
        <dbReference type="Proteomes" id="UP000306575"/>
    </source>
</evidence>
<dbReference type="SUPFAM" id="SSF52540">
    <property type="entry name" value="P-loop containing nucleoside triphosphate hydrolases"/>
    <property type="match status" value="2"/>
</dbReference>
<dbReference type="RefSeq" id="WP_138015071.1">
    <property type="nucleotide sequence ID" value="NZ_SULI01000003.1"/>
</dbReference>